<proteinExistence type="predicted"/>
<dbReference type="PROSITE" id="PS50263">
    <property type="entry name" value="CN_HYDROLASE"/>
    <property type="match status" value="1"/>
</dbReference>
<dbReference type="Gene3D" id="3.60.110.10">
    <property type="entry name" value="Carbon-nitrogen hydrolase"/>
    <property type="match status" value="1"/>
</dbReference>
<protein>
    <submittedName>
        <fullName evidence="4">Carbon-nitrogen hydrolase family protein</fullName>
    </submittedName>
</protein>
<reference evidence="4 5" key="1">
    <citation type="submission" date="2019-09" db="EMBL/GenBank/DDBJ databases">
        <title>Phylogeny of genus Pseudoclavibacter and closely related genus.</title>
        <authorList>
            <person name="Li Y."/>
        </authorList>
    </citation>
    <scope>NUCLEOTIDE SEQUENCE [LARGE SCALE GENOMIC DNA]</scope>
    <source>
        <strain evidence="4 5">DSM 23821</strain>
    </source>
</reference>
<dbReference type="InterPro" id="IPR050345">
    <property type="entry name" value="Aliph_Amidase/BUP"/>
</dbReference>
<feature type="domain" description="CN hydrolase" evidence="3">
    <location>
        <begin position="10"/>
        <end position="249"/>
    </location>
</feature>
<keyword evidence="5" id="KW-1185">Reference proteome</keyword>
<evidence type="ECO:0000313" key="5">
    <source>
        <dbReference type="Proteomes" id="UP000467240"/>
    </source>
</evidence>
<feature type="region of interest" description="Disordered" evidence="2">
    <location>
        <begin position="290"/>
        <end position="312"/>
    </location>
</feature>
<dbReference type="Proteomes" id="UP000467240">
    <property type="component" value="Unassembled WGS sequence"/>
</dbReference>
<evidence type="ECO:0000259" key="3">
    <source>
        <dbReference type="PROSITE" id="PS50263"/>
    </source>
</evidence>
<sequence>MSESQLARPLTIAIVQAAPVPLGTGLEGFESQIRGIVEADAGVDLVVFPELHLFGADRPDLDEQNEALRRSAVPLDGPLVRELGEIAARSGVALVPGSVCELGANGELFNTALLYDRDGTLVAHYRKVFPWRPTEPYHPGTSFVVGELAGLGRIGLSICFDAWFPEVTRHLAWLGAELVVNVVKTTTPDRPQEVVLARANSIVNQTFTASVNVAAPIGAGLSLLVDPEGNVVAQAEGAEPEVIVRTIDLAAVGRAREVGTARCTQPWAHARPGDPIVPLPLYGGRLDPETWHLPDAGDGASSGVRQSSPIGS</sequence>
<evidence type="ECO:0000313" key="4">
    <source>
        <dbReference type="EMBL" id="KAB1659610.1"/>
    </source>
</evidence>
<name>A0A7J5BZ30_9MICO</name>
<dbReference type="Pfam" id="PF00795">
    <property type="entry name" value="CN_hydrolase"/>
    <property type="match status" value="1"/>
</dbReference>
<evidence type="ECO:0000256" key="2">
    <source>
        <dbReference type="SAM" id="MobiDB-lite"/>
    </source>
</evidence>
<dbReference type="SUPFAM" id="SSF56317">
    <property type="entry name" value="Carbon-nitrogen hydrolase"/>
    <property type="match status" value="1"/>
</dbReference>
<comment type="caution">
    <text evidence="4">The sequence shown here is derived from an EMBL/GenBank/DDBJ whole genome shotgun (WGS) entry which is preliminary data.</text>
</comment>
<dbReference type="PANTHER" id="PTHR43674">
    <property type="entry name" value="NITRILASE C965.09-RELATED"/>
    <property type="match status" value="1"/>
</dbReference>
<dbReference type="PANTHER" id="PTHR43674:SF2">
    <property type="entry name" value="BETA-UREIDOPROPIONASE"/>
    <property type="match status" value="1"/>
</dbReference>
<dbReference type="InterPro" id="IPR003010">
    <property type="entry name" value="C-N_Hydrolase"/>
</dbReference>
<dbReference type="RefSeq" id="WP_158039776.1">
    <property type="nucleotide sequence ID" value="NZ_JACCFV010000001.1"/>
</dbReference>
<dbReference type="InterPro" id="IPR036526">
    <property type="entry name" value="C-N_Hydrolase_sf"/>
</dbReference>
<gene>
    <name evidence="4" type="ORF">F8O01_04900</name>
</gene>
<feature type="compositionally biased region" description="Polar residues" evidence="2">
    <location>
        <begin position="303"/>
        <end position="312"/>
    </location>
</feature>
<organism evidence="4 5">
    <name type="scientific">Pseudoclavibacter chungangensis</name>
    <dbReference type="NCBI Taxonomy" id="587635"/>
    <lineage>
        <taxon>Bacteria</taxon>
        <taxon>Bacillati</taxon>
        <taxon>Actinomycetota</taxon>
        <taxon>Actinomycetes</taxon>
        <taxon>Micrococcales</taxon>
        <taxon>Microbacteriaceae</taxon>
        <taxon>Pseudoclavibacter</taxon>
    </lineage>
</organism>
<accession>A0A7J5BZ30</accession>
<evidence type="ECO:0000256" key="1">
    <source>
        <dbReference type="ARBA" id="ARBA00022801"/>
    </source>
</evidence>
<dbReference type="OrthoDB" id="9811121at2"/>
<dbReference type="GO" id="GO:0016811">
    <property type="term" value="F:hydrolase activity, acting on carbon-nitrogen (but not peptide) bonds, in linear amides"/>
    <property type="evidence" value="ECO:0007669"/>
    <property type="project" value="UniProtKB-ARBA"/>
</dbReference>
<keyword evidence="1 4" id="KW-0378">Hydrolase</keyword>
<dbReference type="AlphaFoldDB" id="A0A7J5BZ30"/>
<dbReference type="CDD" id="cd07197">
    <property type="entry name" value="nitrilase"/>
    <property type="match status" value="1"/>
</dbReference>
<dbReference type="EMBL" id="WBJZ01000005">
    <property type="protein sequence ID" value="KAB1659610.1"/>
    <property type="molecule type" value="Genomic_DNA"/>
</dbReference>